<dbReference type="Proteomes" id="UP001056120">
    <property type="component" value="Linkage Group LG29"/>
</dbReference>
<gene>
    <name evidence="1" type="ORF">L1987_86867</name>
</gene>
<protein>
    <submittedName>
        <fullName evidence="1">Uncharacterized protein</fullName>
    </submittedName>
</protein>
<accession>A0ACB8XZT2</accession>
<keyword evidence="2" id="KW-1185">Reference proteome</keyword>
<comment type="caution">
    <text evidence="1">The sequence shown here is derived from an EMBL/GenBank/DDBJ whole genome shotgun (WGS) entry which is preliminary data.</text>
</comment>
<evidence type="ECO:0000313" key="1">
    <source>
        <dbReference type="EMBL" id="KAI3677244.1"/>
    </source>
</evidence>
<proteinExistence type="predicted"/>
<name>A0ACB8XZT2_9ASTR</name>
<organism evidence="1 2">
    <name type="scientific">Smallanthus sonchifolius</name>
    <dbReference type="NCBI Taxonomy" id="185202"/>
    <lineage>
        <taxon>Eukaryota</taxon>
        <taxon>Viridiplantae</taxon>
        <taxon>Streptophyta</taxon>
        <taxon>Embryophyta</taxon>
        <taxon>Tracheophyta</taxon>
        <taxon>Spermatophyta</taxon>
        <taxon>Magnoliopsida</taxon>
        <taxon>eudicotyledons</taxon>
        <taxon>Gunneridae</taxon>
        <taxon>Pentapetalae</taxon>
        <taxon>asterids</taxon>
        <taxon>campanulids</taxon>
        <taxon>Asterales</taxon>
        <taxon>Asteraceae</taxon>
        <taxon>Asteroideae</taxon>
        <taxon>Heliantheae alliance</taxon>
        <taxon>Millerieae</taxon>
        <taxon>Smallanthus</taxon>
    </lineage>
</organism>
<evidence type="ECO:0000313" key="2">
    <source>
        <dbReference type="Proteomes" id="UP001056120"/>
    </source>
</evidence>
<dbReference type="EMBL" id="CM042046">
    <property type="protein sequence ID" value="KAI3677244.1"/>
    <property type="molecule type" value="Genomic_DNA"/>
</dbReference>
<reference evidence="1 2" key="2">
    <citation type="journal article" date="2022" name="Mol. Ecol. Resour.">
        <title>The genomes of chicory, endive, great burdock and yacon provide insights into Asteraceae paleo-polyploidization history and plant inulin production.</title>
        <authorList>
            <person name="Fan W."/>
            <person name="Wang S."/>
            <person name="Wang H."/>
            <person name="Wang A."/>
            <person name="Jiang F."/>
            <person name="Liu H."/>
            <person name="Zhao H."/>
            <person name="Xu D."/>
            <person name="Zhang Y."/>
        </authorList>
    </citation>
    <scope>NUCLEOTIDE SEQUENCE [LARGE SCALE GENOMIC DNA]</scope>
    <source>
        <strain evidence="2">cv. Yunnan</strain>
        <tissue evidence="1">Leaves</tissue>
    </source>
</reference>
<sequence length="224" mass="24577">MSAENPNSEPDDCSSNSFTSPSSSPGSTLPVHTPQNPKTGTTKRDRDTRTKHPVYRGVRMRNWGKWVSEIREPKKKSRIWLGTYRNPEMAARAHDVAALSIKGNSAIINFPELVGLFPRPVSSSPRDVQAAAAKAAAMEMFDFPPAPSTVSSVLELDEITKLPVLGPGLELVESNKEFVYIDSVAEGWLYPPQWMNNGGEGDGGHVSGQKNVVSSDFESLMWNY</sequence>
<reference evidence="2" key="1">
    <citation type="journal article" date="2022" name="Mol. Ecol. Resour.">
        <title>The genomes of chicory, endive, great burdock and yacon provide insights into Asteraceae palaeo-polyploidization history and plant inulin production.</title>
        <authorList>
            <person name="Fan W."/>
            <person name="Wang S."/>
            <person name="Wang H."/>
            <person name="Wang A."/>
            <person name="Jiang F."/>
            <person name="Liu H."/>
            <person name="Zhao H."/>
            <person name="Xu D."/>
            <person name="Zhang Y."/>
        </authorList>
    </citation>
    <scope>NUCLEOTIDE SEQUENCE [LARGE SCALE GENOMIC DNA]</scope>
    <source>
        <strain evidence="2">cv. Yunnan</strain>
    </source>
</reference>